<dbReference type="Proteomes" id="UP000007519">
    <property type="component" value="Chromosome"/>
</dbReference>
<dbReference type="HOGENOM" id="CLU_105002_0_0_10"/>
<dbReference type="OrthoDB" id="659408at2"/>
<dbReference type="RefSeq" id="WP_015693848.1">
    <property type="nucleotide sequence ID" value="NC_016940.1"/>
</dbReference>
<evidence type="ECO:0000313" key="2">
    <source>
        <dbReference type="EMBL" id="AFC26257.1"/>
    </source>
</evidence>
<dbReference type="STRING" id="984262.SGRA_3533"/>
<keyword evidence="3" id="KW-1185">Reference proteome</keyword>
<dbReference type="Pfam" id="PF12697">
    <property type="entry name" value="Abhydrolase_6"/>
    <property type="match status" value="1"/>
</dbReference>
<dbReference type="KEGG" id="sgn:SGRA_3533"/>
<accession>H6L093</accession>
<dbReference type="EMBL" id="CP002831">
    <property type="protein sequence ID" value="AFC26257.1"/>
    <property type="molecule type" value="Genomic_DNA"/>
</dbReference>
<protein>
    <recommendedName>
        <fullName evidence="1">AB hydrolase-1 domain-containing protein</fullName>
    </recommendedName>
</protein>
<sequence>MPKSSIYQQPLYCLPGLGTDHRIFEQLLPLLPFEDVRFLDYKEEYCRPGKGCDDYLAHLLPELQSELKAGEQPNFMGLSLGGLLATRLQHHFPDSQLILVSTIKTNDEAPFIFSLGKILPLYWLVPAIFSWEMVPRISYWAGFISDKSGYELYKKMLRTWTPKMLRWARDAAVHWSNSSPAGQVLHIHGKKDHVFPPSRAQPTYWVEDATHYMIVSHAKEVAQHIKAHFG</sequence>
<dbReference type="eggNOG" id="COG0596">
    <property type="taxonomic scope" value="Bacteria"/>
</dbReference>
<evidence type="ECO:0000259" key="1">
    <source>
        <dbReference type="Pfam" id="PF12697"/>
    </source>
</evidence>
<feature type="domain" description="AB hydrolase-1" evidence="1">
    <location>
        <begin position="14"/>
        <end position="223"/>
    </location>
</feature>
<gene>
    <name evidence="2" type="ordered locus">SGRA_3533</name>
</gene>
<evidence type="ECO:0000313" key="3">
    <source>
        <dbReference type="Proteomes" id="UP000007519"/>
    </source>
</evidence>
<name>H6L093_SAPGL</name>
<dbReference type="SUPFAM" id="SSF53474">
    <property type="entry name" value="alpha/beta-Hydrolases"/>
    <property type="match status" value="1"/>
</dbReference>
<dbReference type="InterPro" id="IPR000073">
    <property type="entry name" value="AB_hydrolase_1"/>
</dbReference>
<proteinExistence type="predicted"/>
<reference evidence="2 3" key="1">
    <citation type="journal article" date="2012" name="Stand. Genomic Sci.">
        <title>Complete genome sequencing and analysis of Saprospira grandis str. Lewin, a predatory marine bacterium.</title>
        <authorList>
            <person name="Saw J.H."/>
            <person name="Yuryev A."/>
            <person name="Kanbe M."/>
            <person name="Hou S."/>
            <person name="Young A.G."/>
            <person name="Aizawa S."/>
            <person name="Alam M."/>
        </authorList>
    </citation>
    <scope>NUCLEOTIDE SEQUENCE [LARGE SCALE GENOMIC DNA]</scope>
    <source>
        <strain evidence="2 3">Lewin</strain>
    </source>
</reference>
<dbReference type="InterPro" id="IPR029058">
    <property type="entry name" value="AB_hydrolase_fold"/>
</dbReference>
<organism evidence="2 3">
    <name type="scientific">Saprospira grandis (strain Lewin)</name>
    <dbReference type="NCBI Taxonomy" id="984262"/>
    <lineage>
        <taxon>Bacteria</taxon>
        <taxon>Pseudomonadati</taxon>
        <taxon>Bacteroidota</taxon>
        <taxon>Saprospiria</taxon>
        <taxon>Saprospirales</taxon>
        <taxon>Saprospiraceae</taxon>
        <taxon>Saprospira</taxon>
    </lineage>
</organism>
<dbReference type="AlphaFoldDB" id="H6L093"/>
<dbReference type="Gene3D" id="3.40.50.1820">
    <property type="entry name" value="alpha/beta hydrolase"/>
    <property type="match status" value="1"/>
</dbReference>